<dbReference type="GO" id="GO:0006508">
    <property type="term" value="P:proteolysis"/>
    <property type="evidence" value="ECO:0007669"/>
    <property type="project" value="InterPro"/>
</dbReference>
<sequence>MTATISSSFDAGNIRVVGQDGDRFELEIVKDAHSDFYQWFFFKLSGAAGRAVELRITNCAGSAYPLGWPDYKTCLSLDREEWVRVADTSYDNGTLTIRFRPESDCVWLAYFAPYSMERHHDLVASLASLAGVRYRSLGQSLDGQDIDCLTIGEGATTVWLYARQHPGESMAEWWMEGALEKLVDPDDPVARVLRGDCTFHVVPNMNPDGSRRGHLRTNAAGVNLNREWHAPSAEKSPEVLHVRNAMDADKPVFAMDVHGDEAIPANFLAGFEGIPSLKPRQTDLFNRYSDALERISPDFQTRQGYELAAPGQANMSMSTTQLAERYGCVSMTLEMPFKDNSDLPDPLYGWSAERSKHLGRACLDALHAILPELQKKG</sequence>
<gene>
    <name evidence="4" type="ORF">HMF7854_00460</name>
</gene>
<comment type="cofactor">
    <cofactor evidence="1">
        <name>Zn(2+)</name>
        <dbReference type="ChEBI" id="CHEBI:29105"/>
    </cofactor>
</comment>
<organism evidence="4 5">
    <name type="scientific">Sphingomonas ginkgonis</name>
    <dbReference type="NCBI Taxonomy" id="2315330"/>
    <lineage>
        <taxon>Bacteria</taxon>
        <taxon>Pseudomonadati</taxon>
        <taxon>Pseudomonadota</taxon>
        <taxon>Alphaproteobacteria</taxon>
        <taxon>Sphingomonadales</taxon>
        <taxon>Sphingomonadaceae</taxon>
        <taxon>Sphingomonas</taxon>
    </lineage>
</organism>
<dbReference type="SUPFAM" id="SSF53187">
    <property type="entry name" value="Zn-dependent exopeptidases"/>
    <property type="match status" value="1"/>
</dbReference>
<dbReference type="PANTHER" id="PTHR12756:SF11">
    <property type="entry name" value="CYTOSOLIC CARBOXYPEPTIDASE 1"/>
    <property type="match status" value="1"/>
</dbReference>
<evidence type="ECO:0000256" key="2">
    <source>
        <dbReference type="PROSITE-ProRule" id="PRU01379"/>
    </source>
</evidence>
<evidence type="ECO:0000259" key="3">
    <source>
        <dbReference type="PROSITE" id="PS52035"/>
    </source>
</evidence>
<feature type="active site" description="Proton donor/acceptor" evidence="2">
    <location>
        <position position="334"/>
    </location>
</feature>
<dbReference type="Gene3D" id="3.40.630.10">
    <property type="entry name" value="Zn peptidases"/>
    <property type="match status" value="1"/>
</dbReference>
<feature type="domain" description="Peptidase M14" evidence="3">
    <location>
        <begin position="112"/>
        <end position="373"/>
    </location>
</feature>
<dbReference type="GO" id="GO:0008270">
    <property type="term" value="F:zinc ion binding"/>
    <property type="evidence" value="ECO:0007669"/>
    <property type="project" value="InterPro"/>
</dbReference>
<dbReference type="RefSeq" id="WP_126717311.1">
    <property type="nucleotide sequence ID" value="NZ_RWJF01000001.1"/>
</dbReference>
<dbReference type="Pfam" id="PF00246">
    <property type="entry name" value="Peptidase_M14"/>
    <property type="match status" value="1"/>
</dbReference>
<dbReference type="AlphaFoldDB" id="A0A3R9X5T1"/>
<comment type="caution">
    <text evidence="4">The sequence shown here is derived from an EMBL/GenBank/DDBJ whole genome shotgun (WGS) entry which is preliminary data.</text>
</comment>
<dbReference type="CDD" id="cd06234">
    <property type="entry name" value="M14_PaCCP-like"/>
    <property type="match status" value="1"/>
</dbReference>
<dbReference type="GO" id="GO:0004181">
    <property type="term" value="F:metallocarboxypeptidase activity"/>
    <property type="evidence" value="ECO:0007669"/>
    <property type="project" value="InterPro"/>
</dbReference>
<dbReference type="InterPro" id="IPR050821">
    <property type="entry name" value="Cytosolic_carboxypeptidase"/>
</dbReference>
<dbReference type="InterPro" id="IPR040626">
    <property type="entry name" value="Pepdidase_M14_N"/>
</dbReference>
<comment type="similarity">
    <text evidence="2">Belongs to the peptidase M14 family.</text>
</comment>
<proteinExistence type="inferred from homology"/>
<keyword evidence="5" id="KW-1185">Reference proteome</keyword>
<dbReference type="InterPro" id="IPR000834">
    <property type="entry name" value="Peptidase_M14"/>
</dbReference>
<dbReference type="EMBL" id="RWJF01000001">
    <property type="protein sequence ID" value="RST29468.1"/>
    <property type="molecule type" value="Genomic_DNA"/>
</dbReference>
<dbReference type="Proteomes" id="UP000274661">
    <property type="component" value="Unassembled WGS sequence"/>
</dbReference>
<dbReference type="Pfam" id="PF18027">
    <property type="entry name" value="Pepdidase_M14_N"/>
    <property type="match status" value="1"/>
</dbReference>
<evidence type="ECO:0000313" key="4">
    <source>
        <dbReference type="EMBL" id="RST29468.1"/>
    </source>
</evidence>
<dbReference type="PANTHER" id="PTHR12756">
    <property type="entry name" value="CYTOSOLIC CARBOXYPEPTIDASE"/>
    <property type="match status" value="1"/>
</dbReference>
<protein>
    <recommendedName>
        <fullName evidence="3">Peptidase M14 domain-containing protein</fullName>
    </recommendedName>
</protein>
<dbReference type="Gene3D" id="2.60.40.3120">
    <property type="match status" value="1"/>
</dbReference>
<accession>A0A3R9X5T1</accession>
<dbReference type="PROSITE" id="PS52035">
    <property type="entry name" value="PEPTIDASE_M14"/>
    <property type="match status" value="1"/>
</dbReference>
<evidence type="ECO:0000313" key="5">
    <source>
        <dbReference type="Proteomes" id="UP000274661"/>
    </source>
</evidence>
<reference evidence="4 5" key="1">
    <citation type="submission" date="2018-12" db="EMBL/GenBank/DDBJ databases">
        <title>Sphingomonas sp. HMF7854 Genome sequencing and assembly.</title>
        <authorList>
            <person name="Cha I."/>
            <person name="Kang H."/>
            <person name="Kim H."/>
            <person name="Kang J."/>
            <person name="Joh K."/>
        </authorList>
    </citation>
    <scope>NUCLEOTIDE SEQUENCE [LARGE SCALE GENOMIC DNA]</scope>
    <source>
        <strain evidence="4 5">HMF7854</strain>
    </source>
</reference>
<evidence type="ECO:0000256" key="1">
    <source>
        <dbReference type="ARBA" id="ARBA00001947"/>
    </source>
</evidence>
<name>A0A3R9X5T1_9SPHN</name>
<dbReference type="OrthoDB" id="5490902at2"/>